<feature type="compositionally biased region" description="Basic and acidic residues" evidence="1">
    <location>
        <begin position="149"/>
        <end position="166"/>
    </location>
</feature>
<dbReference type="Gramene" id="OGLUM03G19170.1">
    <property type="protein sequence ID" value="OGLUM03G19170.1"/>
    <property type="gene ID" value="OGLUM03G19170"/>
</dbReference>
<proteinExistence type="predicted"/>
<dbReference type="EnsemblPlants" id="OGLUM03G19170.1">
    <property type="protein sequence ID" value="OGLUM03G19170.1"/>
    <property type="gene ID" value="OGLUM03G19170"/>
</dbReference>
<protein>
    <submittedName>
        <fullName evidence="2">Uncharacterized protein</fullName>
    </submittedName>
</protein>
<keyword evidence="3" id="KW-1185">Reference proteome</keyword>
<dbReference type="HOGENOM" id="CLU_1605259_0_0_1"/>
<evidence type="ECO:0000313" key="3">
    <source>
        <dbReference type="Proteomes" id="UP000026961"/>
    </source>
</evidence>
<dbReference type="STRING" id="40148.A0A0D9Z7U2"/>
<feature type="region of interest" description="Disordered" evidence="1">
    <location>
        <begin position="141"/>
        <end position="166"/>
    </location>
</feature>
<dbReference type="AlphaFoldDB" id="A0A0D9Z7U2"/>
<evidence type="ECO:0000256" key="1">
    <source>
        <dbReference type="SAM" id="MobiDB-lite"/>
    </source>
</evidence>
<accession>A0A0D9Z7U2</accession>
<reference evidence="2" key="2">
    <citation type="submission" date="2018-05" db="EMBL/GenBank/DDBJ databases">
        <title>OgluRS3 (Oryza glumaepatula Reference Sequence Version 3).</title>
        <authorList>
            <person name="Zhang J."/>
            <person name="Kudrna D."/>
            <person name="Lee S."/>
            <person name="Talag J."/>
            <person name="Welchert J."/>
            <person name="Wing R.A."/>
        </authorList>
    </citation>
    <scope>NUCLEOTIDE SEQUENCE [LARGE SCALE GENOMIC DNA]</scope>
</reference>
<evidence type="ECO:0000313" key="2">
    <source>
        <dbReference type="EnsemblPlants" id="OGLUM03G19170.1"/>
    </source>
</evidence>
<organism evidence="2">
    <name type="scientific">Oryza glumipatula</name>
    <dbReference type="NCBI Taxonomy" id="40148"/>
    <lineage>
        <taxon>Eukaryota</taxon>
        <taxon>Viridiplantae</taxon>
        <taxon>Streptophyta</taxon>
        <taxon>Embryophyta</taxon>
        <taxon>Tracheophyta</taxon>
        <taxon>Spermatophyta</taxon>
        <taxon>Magnoliopsida</taxon>
        <taxon>Liliopsida</taxon>
        <taxon>Poales</taxon>
        <taxon>Poaceae</taxon>
        <taxon>BOP clade</taxon>
        <taxon>Oryzoideae</taxon>
        <taxon>Oryzeae</taxon>
        <taxon>Oryzinae</taxon>
        <taxon>Oryza</taxon>
    </lineage>
</organism>
<reference evidence="2" key="1">
    <citation type="submission" date="2015-04" db="UniProtKB">
        <authorList>
            <consortium name="EnsemblPlants"/>
        </authorList>
    </citation>
    <scope>IDENTIFICATION</scope>
</reference>
<dbReference type="Proteomes" id="UP000026961">
    <property type="component" value="Chromosome 3"/>
</dbReference>
<name>A0A0D9Z7U2_9ORYZ</name>
<sequence length="166" mass="18711">MFLFKKFYMREAVYNVGRAAWQWRRILPTTRRVMAHKECVLSREVNFGGAAHFVEESDIGGHLLKSSTIFGLAAAMPLSSTVAGGNMDGQGLAGLIMVMNWPREDMELEEMGALERKKRLFALRFYELVWGDLGLGLSSVDGPKQHCSSKLEKEKERKKQREGGIS</sequence>